<accession>A0A484MZK1</accession>
<organism evidence="1 2">
    <name type="scientific">Cuscuta campestris</name>
    <dbReference type="NCBI Taxonomy" id="132261"/>
    <lineage>
        <taxon>Eukaryota</taxon>
        <taxon>Viridiplantae</taxon>
        <taxon>Streptophyta</taxon>
        <taxon>Embryophyta</taxon>
        <taxon>Tracheophyta</taxon>
        <taxon>Spermatophyta</taxon>
        <taxon>Magnoliopsida</taxon>
        <taxon>eudicotyledons</taxon>
        <taxon>Gunneridae</taxon>
        <taxon>Pentapetalae</taxon>
        <taxon>asterids</taxon>
        <taxon>lamiids</taxon>
        <taxon>Solanales</taxon>
        <taxon>Convolvulaceae</taxon>
        <taxon>Cuscuteae</taxon>
        <taxon>Cuscuta</taxon>
        <taxon>Cuscuta subgen. Grammica</taxon>
        <taxon>Cuscuta sect. Cleistogrammica</taxon>
    </lineage>
</organism>
<dbReference type="AlphaFoldDB" id="A0A484MZK1"/>
<dbReference type="EMBL" id="OOIL02005040">
    <property type="protein sequence ID" value="VFQ93877.1"/>
    <property type="molecule type" value="Genomic_DNA"/>
</dbReference>
<protein>
    <submittedName>
        <fullName evidence="1">Uncharacterized protein</fullName>
    </submittedName>
</protein>
<dbReference type="Proteomes" id="UP000595140">
    <property type="component" value="Unassembled WGS sequence"/>
</dbReference>
<proteinExistence type="predicted"/>
<evidence type="ECO:0000313" key="1">
    <source>
        <dbReference type="EMBL" id="VFQ93877.1"/>
    </source>
</evidence>
<evidence type="ECO:0000313" key="2">
    <source>
        <dbReference type="Proteomes" id="UP000595140"/>
    </source>
</evidence>
<reference evidence="1 2" key="1">
    <citation type="submission" date="2018-04" db="EMBL/GenBank/DDBJ databases">
        <authorList>
            <person name="Vogel A."/>
        </authorList>
    </citation>
    <scope>NUCLEOTIDE SEQUENCE [LARGE SCALE GENOMIC DNA]</scope>
</reference>
<sequence length="120" mass="12771">MAKPSPCLSRRVRGTELIALPAYLVEESGLGPHPKCSKSESYALEVLQLLSLSVSDIEQPLNEMLDSLIAVGLAVVGLEGTNSRAFGDRTEVGAKGREERQSGSKIWADNSGVCVGNGWD</sequence>
<gene>
    <name evidence="1" type="ORF">CCAM_LOCUS35653</name>
</gene>
<keyword evidence="2" id="KW-1185">Reference proteome</keyword>
<name>A0A484MZK1_9ASTE</name>